<dbReference type="Proteomes" id="UP000617426">
    <property type="component" value="Unassembled WGS sequence"/>
</dbReference>
<dbReference type="AlphaFoldDB" id="A0A923J044"/>
<proteinExistence type="predicted"/>
<reference evidence="3" key="1">
    <citation type="submission" date="2020-08" db="EMBL/GenBank/DDBJ databases">
        <title>Sequencing the genomes of 1000 actinobacteria strains.</title>
        <authorList>
            <person name="Klenk H.-P."/>
        </authorList>
    </citation>
    <scope>NUCLEOTIDE SEQUENCE</scope>
    <source>
        <strain evidence="3">DSM 10695</strain>
    </source>
</reference>
<organism evidence="3 4">
    <name type="scientific">Schaalia hyovaginalis</name>
    <dbReference type="NCBI Taxonomy" id="29316"/>
    <lineage>
        <taxon>Bacteria</taxon>
        <taxon>Bacillati</taxon>
        <taxon>Actinomycetota</taxon>
        <taxon>Actinomycetes</taxon>
        <taxon>Actinomycetales</taxon>
        <taxon>Actinomycetaceae</taxon>
        <taxon>Schaalia</taxon>
    </lineage>
</organism>
<keyword evidence="4" id="KW-1185">Reference proteome</keyword>
<accession>A0A923J044</accession>
<evidence type="ECO:0000313" key="4">
    <source>
        <dbReference type="Proteomes" id="UP000617426"/>
    </source>
</evidence>
<name>A0A923J044_9ACTO</name>
<feature type="transmembrane region" description="Helical" evidence="2">
    <location>
        <begin position="87"/>
        <end position="106"/>
    </location>
</feature>
<protein>
    <recommendedName>
        <fullName evidence="5">Type IV secretion system protein</fullName>
    </recommendedName>
</protein>
<keyword evidence="2" id="KW-0472">Membrane</keyword>
<feature type="compositionally biased region" description="Low complexity" evidence="1">
    <location>
        <begin position="334"/>
        <end position="350"/>
    </location>
</feature>
<keyword evidence="2" id="KW-0812">Transmembrane</keyword>
<evidence type="ECO:0008006" key="5">
    <source>
        <dbReference type="Google" id="ProtNLM"/>
    </source>
</evidence>
<feature type="transmembrane region" description="Helical" evidence="2">
    <location>
        <begin position="210"/>
        <end position="231"/>
    </location>
</feature>
<evidence type="ECO:0000256" key="2">
    <source>
        <dbReference type="SAM" id="Phobius"/>
    </source>
</evidence>
<dbReference type="RefSeq" id="WP_184453814.1">
    <property type="nucleotide sequence ID" value="NZ_JACHMK010000001.1"/>
</dbReference>
<comment type="caution">
    <text evidence="3">The sequence shown here is derived from an EMBL/GenBank/DDBJ whole genome shotgun (WGS) entry which is preliminary data.</text>
</comment>
<feature type="transmembrane region" description="Helical" evidence="2">
    <location>
        <begin position="180"/>
        <end position="198"/>
    </location>
</feature>
<feature type="compositionally biased region" description="Low complexity" evidence="1">
    <location>
        <begin position="358"/>
        <end position="391"/>
    </location>
</feature>
<sequence>MMGHDLLAAEDLQLCVPFDFACATNNAAAIIGGVGRAASNTVLKSWADGVFETLTDTLVRIGTFWVEVDTPDLRGGSSEAVFVQSHLYVFVIAAVMVSVIAAGIQLATGRSGRPLRDLMSAVLTYMTVAVAGIGIVHYLIQAADAFSQWILDEATGGDGTQFAFSLFQGGLLAGQYTGTLGPILIIILGLFGIIANVVQIGMMMLRSAFLVILVGILPISAACTNTTWGRSWFTKNVTWLVAFVLYKPAASIVYAVAIKLTSRAGFADQWSSDDVTTFIMGILLLVAAVLVLPALIGFVVPASAAMSQGGPGVGDTAVMGAMATGSIMSMHSSHTASVHSGGAGASSPSPAGGGGAAGSSSSTPAPASSPAPTHGGGASASSGASAGAPASAGGGAAGGAASGGAAAAGATVATGGVAAAVIAGAQVASEVTKTASDAATGAAGVAKE</sequence>
<evidence type="ECO:0000256" key="1">
    <source>
        <dbReference type="SAM" id="MobiDB-lite"/>
    </source>
</evidence>
<keyword evidence="2" id="KW-1133">Transmembrane helix</keyword>
<dbReference type="InterPro" id="IPR045782">
    <property type="entry name" value="TrbL_3"/>
</dbReference>
<feature type="transmembrane region" description="Helical" evidence="2">
    <location>
        <begin position="278"/>
        <end position="300"/>
    </location>
</feature>
<feature type="region of interest" description="Disordered" evidence="1">
    <location>
        <begin position="334"/>
        <end position="403"/>
    </location>
</feature>
<feature type="compositionally biased region" description="Gly residues" evidence="1">
    <location>
        <begin position="392"/>
        <end position="402"/>
    </location>
</feature>
<feature type="transmembrane region" description="Helical" evidence="2">
    <location>
        <begin position="237"/>
        <end position="257"/>
    </location>
</feature>
<dbReference type="EMBL" id="JACHMK010000001">
    <property type="protein sequence ID" value="MBB6335449.1"/>
    <property type="molecule type" value="Genomic_DNA"/>
</dbReference>
<evidence type="ECO:0000313" key="3">
    <source>
        <dbReference type="EMBL" id="MBB6335449.1"/>
    </source>
</evidence>
<gene>
    <name evidence="3" type="ORF">HD592_002014</name>
</gene>
<dbReference type="Pfam" id="PF19590">
    <property type="entry name" value="TrbL_3"/>
    <property type="match status" value="1"/>
</dbReference>
<feature type="transmembrane region" description="Helical" evidence="2">
    <location>
        <begin position="118"/>
        <end position="140"/>
    </location>
</feature>